<comment type="caution">
    <text evidence="2">The sequence shown here is derived from an EMBL/GenBank/DDBJ whole genome shotgun (WGS) entry which is preliminary data.</text>
</comment>
<gene>
    <name evidence="2" type="ORF">A2493_03165</name>
</gene>
<organism evidence="2 3">
    <name type="scientific">Candidatus Magasanikbacteria bacterium RIFOXYC12_FULL_33_11</name>
    <dbReference type="NCBI Taxonomy" id="1798701"/>
    <lineage>
        <taxon>Bacteria</taxon>
        <taxon>Candidatus Magasanikiibacteriota</taxon>
    </lineage>
</organism>
<dbReference type="InterPro" id="IPR025246">
    <property type="entry name" value="IS30-like_HTH"/>
</dbReference>
<dbReference type="Pfam" id="PF13936">
    <property type="entry name" value="HTH_38"/>
    <property type="match status" value="1"/>
</dbReference>
<name>A0A1F6NRL4_9BACT</name>
<evidence type="ECO:0000259" key="1">
    <source>
        <dbReference type="Pfam" id="PF13936"/>
    </source>
</evidence>
<feature type="domain" description="Transposase IS30-like HTH" evidence="1">
    <location>
        <begin position="5"/>
        <end position="44"/>
    </location>
</feature>
<dbReference type="GO" id="GO:0032196">
    <property type="term" value="P:transposition"/>
    <property type="evidence" value="ECO:0007669"/>
    <property type="project" value="TreeGrafter"/>
</dbReference>
<dbReference type="InterPro" id="IPR051917">
    <property type="entry name" value="Transposase-Integrase"/>
</dbReference>
<proteinExistence type="predicted"/>
<dbReference type="GO" id="GO:0004803">
    <property type="term" value="F:transposase activity"/>
    <property type="evidence" value="ECO:0007669"/>
    <property type="project" value="TreeGrafter"/>
</dbReference>
<accession>A0A1F6NRL4</accession>
<dbReference type="GO" id="GO:0005829">
    <property type="term" value="C:cytosol"/>
    <property type="evidence" value="ECO:0007669"/>
    <property type="project" value="TreeGrafter"/>
</dbReference>
<dbReference type="Proteomes" id="UP000178349">
    <property type="component" value="Unassembled WGS sequence"/>
</dbReference>
<evidence type="ECO:0000313" key="2">
    <source>
        <dbReference type="EMBL" id="OGH86535.1"/>
    </source>
</evidence>
<evidence type="ECO:0000313" key="3">
    <source>
        <dbReference type="Proteomes" id="UP000178349"/>
    </source>
</evidence>
<dbReference type="AlphaFoldDB" id="A0A1F6NRL4"/>
<protein>
    <recommendedName>
        <fullName evidence="1">Transposase IS30-like HTH domain-containing protein</fullName>
    </recommendedName>
</protein>
<dbReference type="PANTHER" id="PTHR10948">
    <property type="entry name" value="TRANSPOSASE"/>
    <property type="match status" value="1"/>
</dbReference>
<sequence length="127" mass="15161">MPNCLTLYDRQKLEYWLRTKQSLRAIAKIMRRDHSVLVRELNRNGDGVRKKYRADTAQKLFEKRTHKQHKGKLDKYPELKEYVVEGLKKEWSPDVIAGKLKQEKINNRPRKCLNYLSSNEVINQVVH</sequence>
<dbReference type="EMBL" id="MFQW01000014">
    <property type="protein sequence ID" value="OGH86535.1"/>
    <property type="molecule type" value="Genomic_DNA"/>
</dbReference>
<dbReference type="PANTHER" id="PTHR10948:SF23">
    <property type="entry name" value="TRANSPOSASE INSI FOR INSERTION SEQUENCE ELEMENT IS30A-RELATED"/>
    <property type="match status" value="1"/>
</dbReference>
<reference evidence="2 3" key="1">
    <citation type="journal article" date="2016" name="Nat. Commun.">
        <title>Thousands of microbial genomes shed light on interconnected biogeochemical processes in an aquifer system.</title>
        <authorList>
            <person name="Anantharaman K."/>
            <person name="Brown C.T."/>
            <person name="Hug L.A."/>
            <person name="Sharon I."/>
            <person name="Castelle C.J."/>
            <person name="Probst A.J."/>
            <person name="Thomas B.C."/>
            <person name="Singh A."/>
            <person name="Wilkins M.J."/>
            <person name="Karaoz U."/>
            <person name="Brodie E.L."/>
            <person name="Williams K.H."/>
            <person name="Hubbard S.S."/>
            <person name="Banfield J.F."/>
        </authorList>
    </citation>
    <scope>NUCLEOTIDE SEQUENCE [LARGE SCALE GENOMIC DNA]</scope>
</reference>